<feature type="transmembrane region" description="Helical" evidence="1">
    <location>
        <begin position="12"/>
        <end position="37"/>
    </location>
</feature>
<name>A0A9D1KK68_9FIRM</name>
<comment type="caution">
    <text evidence="2">The sequence shown here is derived from an EMBL/GenBank/DDBJ whole genome shotgun (WGS) entry which is preliminary data.</text>
</comment>
<evidence type="ECO:0000313" key="3">
    <source>
        <dbReference type="Proteomes" id="UP000824136"/>
    </source>
</evidence>
<dbReference type="Proteomes" id="UP000824136">
    <property type="component" value="Unassembled WGS sequence"/>
</dbReference>
<keyword evidence="1" id="KW-0472">Membrane</keyword>
<keyword evidence="1" id="KW-0812">Transmembrane</keyword>
<dbReference type="EMBL" id="DVLL01000016">
    <property type="protein sequence ID" value="HIT58910.1"/>
    <property type="molecule type" value="Genomic_DNA"/>
</dbReference>
<sequence length="287" mass="32670">MSKSLLLSNKYVKFGISCFNLLYLILIFALAIWTFLYKLVFTSQTGFDVFYIILSVIFATLMLLTKNQIMTRIVALSIPLPIFFLTLFNIDTPIMFIPPLVVAIVMFFACGAGDTAKVLLGSLYLLMFVVGMVGYTIISTLFGGSAVETRLDANLTDTEITSIYNMEKINQLNQNSVSPDGKFRYYILDVQDNDRGKVIIVVEPNDLDKHYKFFDLIEAGYSSRIAKYHTRGATPDIEWVINEDYDPNDEGSAQYKLRYRFGEAAEWKTSTINIPSQKNYLRFLNVN</sequence>
<feature type="transmembrane region" description="Helical" evidence="1">
    <location>
        <begin position="73"/>
        <end position="90"/>
    </location>
</feature>
<accession>A0A9D1KK68</accession>
<proteinExistence type="predicted"/>
<gene>
    <name evidence="2" type="ORF">IAC39_04265</name>
</gene>
<organism evidence="2 3">
    <name type="scientific">Candidatus Faeciplasma pullistercoris</name>
    <dbReference type="NCBI Taxonomy" id="2840800"/>
    <lineage>
        <taxon>Bacteria</taxon>
        <taxon>Bacillati</taxon>
        <taxon>Bacillota</taxon>
        <taxon>Clostridia</taxon>
        <taxon>Eubacteriales</taxon>
        <taxon>Oscillospiraceae</taxon>
        <taxon>Oscillospiraceae incertae sedis</taxon>
        <taxon>Candidatus Faeciplasma</taxon>
    </lineage>
</organism>
<evidence type="ECO:0000313" key="2">
    <source>
        <dbReference type="EMBL" id="HIT58910.1"/>
    </source>
</evidence>
<protein>
    <submittedName>
        <fullName evidence="2">Uncharacterized protein</fullName>
    </submittedName>
</protein>
<evidence type="ECO:0000256" key="1">
    <source>
        <dbReference type="SAM" id="Phobius"/>
    </source>
</evidence>
<keyword evidence="1" id="KW-1133">Transmembrane helix</keyword>
<feature type="transmembrane region" description="Helical" evidence="1">
    <location>
        <begin position="49"/>
        <end position="66"/>
    </location>
</feature>
<feature type="transmembrane region" description="Helical" evidence="1">
    <location>
        <begin position="123"/>
        <end position="142"/>
    </location>
</feature>
<reference evidence="2" key="1">
    <citation type="submission" date="2020-10" db="EMBL/GenBank/DDBJ databases">
        <authorList>
            <person name="Gilroy R."/>
        </authorList>
    </citation>
    <scope>NUCLEOTIDE SEQUENCE</scope>
    <source>
        <strain evidence="2">CHK33-4379</strain>
    </source>
</reference>
<dbReference type="AlphaFoldDB" id="A0A9D1KK68"/>
<feature type="transmembrane region" description="Helical" evidence="1">
    <location>
        <begin position="96"/>
        <end position="116"/>
    </location>
</feature>
<reference evidence="2" key="2">
    <citation type="journal article" date="2021" name="PeerJ">
        <title>Extensive microbial diversity within the chicken gut microbiome revealed by metagenomics and culture.</title>
        <authorList>
            <person name="Gilroy R."/>
            <person name="Ravi A."/>
            <person name="Getino M."/>
            <person name="Pursley I."/>
            <person name="Horton D.L."/>
            <person name="Alikhan N.F."/>
            <person name="Baker D."/>
            <person name="Gharbi K."/>
            <person name="Hall N."/>
            <person name="Watson M."/>
            <person name="Adriaenssens E.M."/>
            <person name="Foster-Nyarko E."/>
            <person name="Jarju S."/>
            <person name="Secka A."/>
            <person name="Antonio M."/>
            <person name="Oren A."/>
            <person name="Chaudhuri R.R."/>
            <person name="La Ragione R."/>
            <person name="Hildebrand F."/>
            <person name="Pallen M.J."/>
        </authorList>
    </citation>
    <scope>NUCLEOTIDE SEQUENCE</scope>
    <source>
        <strain evidence="2">CHK33-4379</strain>
    </source>
</reference>